<dbReference type="RefSeq" id="WP_126395460.1">
    <property type="nucleotide sequence ID" value="NZ_CP034539.1"/>
</dbReference>
<dbReference type="Proteomes" id="UP000280298">
    <property type="component" value="Chromosome"/>
</dbReference>
<accession>A0A3Q9ERT0</accession>
<keyword evidence="2" id="KW-1185">Reference proteome</keyword>
<protein>
    <submittedName>
        <fullName evidence="1">Uncharacterized protein</fullName>
    </submittedName>
</protein>
<evidence type="ECO:0000313" key="2">
    <source>
        <dbReference type="Proteomes" id="UP000280298"/>
    </source>
</evidence>
<organism evidence="1 2">
    <name type="scientific">Streptomyces cyaneochromogenes</name>
    <dbReference type="NCBI Taxonomy" id="2496836"/>
    <lineage>
        <taxon>Bacteria</taxon>
        <taxon>Bacillati</taxon>
        <taxon>Actinomycetota</taxon>
        <taxon>Actinomycetes</taxon>
        <taxon>Kitasatosporales</taxon>
        <taxon>Streptomycetaceae</taxon>
        <taxon>Streptomyces</taxon>
    </lineage>
</organism>
<sequence length="181" mass="20331">MKSPTFDGSPQPPSRLAVLTWFTFQWLCVPLELVIRLVWNLAMFFGDGVDGAGMKEPLARFMSPAKLALSMSRNPRRWERHVDRLFGHLADQLRGEKFTWGTLIRHPQMYVSRESAGVKSRVRALTVDFREFRGANYPVVQASLARHGLKAKPCVTGDPSQGLWVYLTDDLGIPVSESSAA</sequence>
<proteinExistence type="predicted"/>
<evidence type="ECO:0000313" key="1">
    <source>
        <dbReference type="EMBL" id="AZQ37791.1"/>
    </source>
</evidence>
<dbReference type="AlphaFoldDB" id="A0A3Q9ERT0"/>
<dbReference type="KEGG" id="scya:EJ357_33610"/>
<name>A0A3Q9ERT0_9ACTN</name>
<dbReference type="EMBL" id="CP034539">
    <property type="protein sequence ID" value="AZQ37791.1"/>
    <property type="molecule type" value="Genomic_DNA"/>
</dbReference>
<gene>
    <name evidence="1" type="ORF">EJ357_33610</name>
</gene>
<reference evidence="1 2" key="1">
    <citation type="journal article" date="2019" name="Int. J. Syst. Evol. Microbiol.">
        <title>Streptomyces cyaneochromogenes sp. nov., a blue pigment-producing actinomycete from manganese-contaminated soil.</title>
        <authorList>
            <person name="Tang X."/>
            <person name="Zhao J."/>
            <person name="Li K."/>
            <person name="Chen Z."/>
            <person name="Sun Y."/>
            <person name="Gao J."/>
        </authorList>
    </citation>
    <scope>NUCLEOTIDE SEQUENCE [LARGE SCALE GENOMIC DNA]</scope>
    <source>
        <strain evidence="1 2">MK-45</strain>
    </source>
</reference>
<dbReference type="OrthoDB" id="4157197at2"/>